<dbReference type="InterPro" id="IPR043472">
    <property type="entry name" value="Macro_dom-like"/>
</dbReference>
<protein>
    <recommendedName>
        <fullName evidence="1">Macro domain-containing protein</fullName>
    </recommendedName>
</protein>
<sequence>MAGEGDPAIVATDVDKIHYRYFNFLLKERCYSTYDDDTRCIEAIPLSESEKSILTDVLLHFNQRLYRQLKVECSPDMLKPFLSGKEIKQTFRFAVPVIEEQCIDHSKIIVFASNQEDLETLNKALDDFLLEQDLPVSHKFVSIKKEPILDTELLATFCLSQSRNVFVCAGDIIQFDDDNVGLVNAVILLKSGKLAGKGNVFYRLRAKGGIGYYAALDRVIQPPAPTCVVTTGGSLHAKILHPTRPISERKTRQSNIVSNIFDCLMTAQEENIERLIFPFVYSGAGGVDIKDCARLYASAITEFIRLVPNRFTNPRDIYFVEIDKDKAMKLVLELKALLPIRLTQLMMFPSTDAALKGEDPNHGDCTFGNTFIKYTTGDIREANVDAIVCPEYRNSDFGGIVSNSIKFAFRINYADINGQLQTGNIGISRCFWHPERKREIIIMHAAAYTWNTREEEMNKRYFKQTMDAIFGKLRNSRKMKHIETIAIPLIGITDADDVVVGKKACKVFTDTLRVCCLERTKQSPLTIHLINPCPRITAWLNELLHLP</sequence>
<dbReference type="EMBL" id="JAIWYP010000003">
    <property type="protein sequence ID" value="KAH3855777.1"/>
    <property type="molecule type" value="Genomic_DNA"/>
</dbReference>
<reference evidence="2" key="1">
    <citation type="journal article" date="2019" name="bioRxiv">
        <title>The Genome of the Zebra Mussel, Dreissena polymorpha: A Resource for Invasive Species Research.</title>
        <authorList>
            <person name="McCartney M.A."/>
            <person name="Auch B."/>
            <person name="Kono T."/>
            <person name="Mallez S."/>
            <person name="Zhang Y."/>
            <person name="Obille A."/>
            <person name="Becker A."/>
            <person name="Abrahante J.E."/>
            <person name="Garbe J."/>
            <person name="Badalamenti J.P."/>
            <person name="Herman A."/>
            <person name="Mangelson H."/>
            <person name="Liachko I."/>
            <person name="Sullivan S."/>
            <person name="Sone E.D."/>
            <person name="Koren S."/>
            <person name="Silverstein K.A.T."/>
            <person name="Beckman K.B."/>
            <person name="Gohl D.M."/>
        </authorList>
    </citation>
    <scope>NUCLEOTIDE SEQUENCE</scope>
    <source>
        <strain evidence="2">Duluth1</strain>
        <tissue evidence="2">Whole animal</tissue>
    </source>
</reference>
<name>A0A9D4LEI4_DREPO</name>
<reference evidence="2" key="2">
    <citation type="submission" date="2020-11" db="EMBL/GenBank/DDBJ databases">
        <authorList>
            <person name="McCartney M.A."/>
            <person name="Auch B."/>
            <person name="Kono T."/>
            <person name="Mallez S."/>
            <person name="Becker A."/>
            <person name="Gohl D.M."/>
            <person name="Silverstein K.A.T."/>
            <person name="Koren S."/>
            <person name="Bechman K.B."/>
            <person name="Herman A."/>
            <person name="Abrahante J.E."/>
            <person name="Garbe J."/>
        </authorList>
    </citation>
    <scope>NUCLEOTIDE SEQUENCE</scope>
    <source>
        <strain evidence="2">Duluth1</strain>
        <tissue evidence="2">Whole animal</tissue>
    </source>
</reference>
<dbReference type="OrthoDB" id="10684437at2759"/>
<comment type="caution">
    <text evidence="2">The sequence shown here is derived from an EMBL/GenBank/DDBJ whole genome shotgun (WGS) entry which is preliminary data.</text>
</comment>
<dbReference type="Pfam" id="PF01661">
    <property type="entry name" value="Macro"/>
    <property type="match status" value="1"/>
</dbReference>
<evidence type="ECO:0000259" key="1">
    <source>
        <dbReference type="PROSITE" id="PS51154"/>
    </source>
</evidence>
<dbReference type="InterPro" id="IPR002589">
    <property type="entry name" value="Macro_dom"/>
</dbReference>
<dbReference type="Gene3D" id="3.40.220.10">
    <property type="entry name" value="Leucine Aminopeptidase, subunit E, domain 1"/>
    <property type="match status" value="2"/>
</dbReference>
<proteinExistence type="predicted"/>
<dbReference type="Proteomes" id="UP000828390">
    <property type="component" value="Unassembled WGS sequence"/>
</dbReference>
<dbReference type="AlphaFoldDB" id="A0A9D4LEI4"/>
<evidence type="ECO:0000313" key="3">
    <source>
        <dbReference type="Proteomes" id="UP000828390"/>
    </source>
</evidence>
<dbReference type="PROSITE" id="PS51154">
    <property type="entry name" value="MACRO"/>
    <property type="match status" value="1"/>
</dbReference>
<gene>
    <name evidence="2" type="ORF">DPMN_098346</name>
</gene>
<feature type="domain" description="Macro" evidence="1">
    <location>
        <begin position="152"/>
        <end position="338"/>
    </location>
</feature>
<organism evidence="2 3">
    <name type="scientific">Dreissena polymorpha</name>
    <name type="common">Zebra mussel</name>
    <name type="synonym">Mytilus polymorpha</name>
    <dbReference type="NCBI Taxonomy" id="45954"/>
    <lineage>
        <taxon>Eukaryota</taxon>
        <taxon>Metazoa</taxon>
        <taxon>Spiralia</taxon>
        <taxon>Lophotrochozoa</taxon>
        <taxon>Mollusca</taxon>
        <taxon>Bivalvia</taxon>
        <taxon>Autobranchia</taxon>
        <taxon>Heteroconchia</taxon>
        <taxon>Euheterodonta</taxon>
        <taxon>Imparidentia</taxon>
        <taxon>Neoheterodontei</taxon>
        <taxon>Myida</taxon>
        <taxon>Dreissenoidea</taxon>
        <taxon>Dreissenidae</taxon>
        <taxon>Dreissena</taxon>
    </lineage>
</organism>
<accession>A0A9D4LEI4</accession>
<evidence type="ECO:0000313" key="2">
    <source>
        <dbReference type="EMBL" id="KAH3855777.1"/>
    </source>
</evidence>
<keyword evidence="3" id="KW-1185">Reference proteome</keyword>
<dbReference type="SUPFAM" id="SSF52949">
    <property type="entry name" value="Macro domain-like"/>
    <property type="match status" value="2"/>
</dbReference>